<feature type="compositionally biased region" description="Basic and acidic residues" evidence="2">
    <location>
        <begin position="241"/>
        <end position="250"/>
    </location>
</feature>
<dbReference type="Pfam" id="PF14666">
    <property type="entry name" value="RICTOR_M"/>
    <property type="match status" value="1"/>
</dbReference>
<feature type="compositionally biased region" description="Polar residues" evidence="2">
    <location>
        <begin position="88"/>
        <end position="105"/>
    </location>
</feature>
<dbReference type="SMART" id="SM01303">
    <property type="entry name" value="RasGEF_N_2"/>
    <property type="match status" value="1"/>
</dbReference>
<dbReference type="InterPro" id="IPR029453">
    <property type="entry name" value="Rictor_IV"/>
</dbReference>
<dbReference type="Gene3D" id="1.10.287.160">
    <property type="entry name" value="HR1 repeat"/>
    <property type="match status" value="1"/>
</dbReference>
<feature type="region of interest" description="Disordered" evidence="2">
    <location>
        <begin position="241"/>
        <end position="262"/>
    </location>
</feature>
<feature type="compositionally biased region" description="Polar residues" evidence="2">
    <location>
        <begin position="740"/>
        <end position="750"/>
    </location>
</feature>
<dbReference type="InterPro" id="IPR029451">
    <property type="entry name" value="RICTOR_M"/>
</dbReference>
<dbReference type="SMART" id="SM01308">
    <property type="entry name" value="RICTOR_N"/>
    <property type="match status" value="1"/>
</dbReference>
<feature type="region of interest" description="Disordered" evidence="2">
    <location>
        <begin position="163"/>
        <end position="185"/>
    </location>
</feature>
<dbReference type="GO" id="GO:0031932">
    <property type="term" value="C:TORC2 complex"/>
    <property type="evidence" value="ECO:0007669"/>
    <property type="project" value="InterPro"/>
</dbReference>
<dbReference type="Pfam" id="PF14664">
    <property type="entry name" value="RICTOR_N"/>
    <property type="match status" value="1"/>
</dbReference>
<dbReference type="Proteomes" id="UP000281468">
    <property type="component" value="Unassembled WGS sequence"/>
</dbReference>
<dbReference type="SMART" id="SM01307">
    <property type="entry name" value="RICTOR_M"/>
    <property type="match status" value="1"/>
</dbReference>
<feature type="compositionally biased region" description="Polar residues" evidence="2">
    <location>
        <begin position="114"/>
        <end position="136"/>
    </location>
</feature>
<evidence type="ECO:0000313" key="6">
    <source>
        <dbReference type="EMBL" id="RMZ03468.1"/>
    </source>
</evidence>
<feature type="region of interest" description="Disordered" evidence="2">
    <location>
        <begin position="86"/>
        <end position="139"/>
    </location>
</feature>
<evidence type="ECO:0000259" key="3">
    <source>
        <dbReference type="SMART" id="SM01307"/>
    </source>
</evidence>
<dbReference type="InterPro" id="IPR036274">
    <property type="entry name" value="HR1_rpt_sf"/>
</dbReference>
<comment type="caution">
    <text evidence="6">The sequence shown here is derived from an EMBL/GenBank/DDBJ whole genome shotgun (WGS) entry which is preliminary data.</text>
</comment>
<dbReference type="PANTHER" id="PTHR13298:SF11">
    <property type="entry name" value="RAPAMYCIN-INSENSITIVE COMPANION OF MTOR"/>
    <property type="match status" value="1"/>
</dbReference>
<feature type="region of interest" description="Disordered" evidence="2">
    <location>
        <begin position="730"/>
        <end position="750"/>
    </location>
</feature>
<dbReference type="VEuPathDB" id="FungiDB:BTJ68_07307"/>
<dbReference type="PANTHER" id="PTHR13298">
    <property type="entry name" value="CYTOSOLIC REGULATOR PIANISSIMO"/>
    <property type="match status" value="1"/>
</dbReference>
<dbReference type="InterPro" id="IPR029452">
    <property type="entry name" value="RICTOR_V"/>
</dbReference>
<dbReference type="SUPFAM" id="SSF48371">
    <property type="entry name" value="ARM repeat"/>
    <property type="match status" value="1"/>
</dbReference>
<dbReference type="InterPro" id="IPR016024">
    <property type="entry name" value="ARM-type_fold"/>
</dbReference>
<evidence type="ECO:0000313" key="7">
    <source>
        <dbReference type="Proteomes" id="UP000281468"/>
    </source>
</evidence>
<reference evidence="6 7" key="1">
    <citation type="journal article" date="2018" name="BMC Genomics">
        <title>Genomic evidence for intraspecific hybridization in a clonal and extremely halotolerant yeast.</title>
        <authorList>
            <person name="Gostincar C."/>
            <person name="Stajich J.E."/>
            <person name="Zupancic J."/>
            <person name="Zalar P."/>
            <person name="Gunde-Cimerman N."/>
        </authorList>
    </citation>
    <scope>NUCLEOTIDE SEQUENCE [LARGE SCALE GENOMIC DNA]</scope>
    <source>
        <strain evidence="6 7">EXF-171</strain>
    </source>
</reference>
<dbReference type="EMBL" id="QWIQ01000151">
    <property type="protein sequence ID" value="RMZ03468.1"/>
    <property type="molecule type" value="Genomic_DNA"/>
</dbReference>
<sequence length="1378" mass="153057">MYFRAPAKASPNDEGRLFTVFTTSNSPVQHTEAPSQGQPLFTLPPTRTAWTRIDIASTRDSRASYSACRCSPTDTIPASMHFDVADSMTPTSRTGGPYTGTNTNDALAPPPQRPSQDGRSYSAASIKTAKQGQSYGRSIGVPGSFGAELKSLNSRPDISRAEFTTHSGADEGDEPTTEQRQADYRDRIDKEMKIKVGTENLLEALNNKSAKQARDQRRVVELELNTSNRKIAKLRQDLNAEIQRSKDKGPEQTTSPKSRLSQLFRAAPVRSPSYQTQMQLEGPEVDLDPEVESPTYILAENLRALELEGHPSDYYVGQANDLVELFKRHPTLKYDLAWSIFGLRMQMMLLSDSREVVAAGYRVMRYAITDRKSLQIIRALQTDFLVILSLVKESKARVEREQALKFVRAFLDVKDGAQEIHLAVARIVVAVADHADDQLRGIAILTLAEMLLKEPLLVVNSGGLGMLSDAMGSGIYSAPETLIEPFLHLMDLPARRGLLKSGFEFSSAFASFTEPFSSHSHEDKLRASARVVSSLFKSWPGLMTLALHEFIPVRSVVSALYITNTQVRTVTLDLLMDILRITPPSWSSSFIGGRRLTTYGRVTNLRNETKPSESSWKQSADEKQKRSIVQHFTAVALAVLLRQGLLGGLVHAEGSAPSQALKRRTNLLIAEVLRMTSDMLPQSWSYGVQAMPGLFELATNFNSEERFQAVATCYQVDSINRTLYRSTSGQDNPLKAAEDGSTSRARATSKSQVNAVMDETQFRARMIDTQVLSSVNYTKWDWNLINDLIEGPMVHPKRLQEAMITSKFVHRLLGFLRPFKYRFSEAPNTKANQRYVRTACALLRLLLQTQEGARYLESNKLIPQIGECLAQQDPMSGLTSKTPLFSHERMSETLVGGYFAMLGTLCSDSKGMQILERWKIINICYHIVELKQRDDLIRALLLNLDYTLDSHPRIILSKAMTASSKQMRISATRILRKYAMTPIEQTIIGGGAAEWAIKLLVGQLYDPEVEVCEVAIKILEEACNNITSLEYVVKCRPALDHLGEIGAPLLLRFLSTSVGYHYLDGLDYITREMDDWFLGRNDTYVTMVEASLARALADIPDKPPSALDDGLEPQDFGSVPPHFYRELTRTAEGCKLLKAKGHFEEFAATIQDFAMEDEDSETILKVKGCLWAVGNVGSMELGAPFLESSDVVKYIVQIAETSKVLTLRGTAFFVLGLVSRSLHGQEILAEYGWDGTVNVMGESLGYVLPLEFNKLFGLGGDSAQNKPSSTIIRSRKGSISDDDPTSAGILASIVKLGNTVLTNKALSELNGYRNKKAPGFQKPALFRKAMGVMASHAYRIPQYRFVIDLFDKSVLRKIVIEDEGSESDALDSAHEDGR</sequence>
<name>A0A3M7GRI9_HORWE</name>
<accession>A0A3M7GRI9</accession>
<organism evidence="6 7">
    <name type="scientific">Hortaea werneckii</name>
    <name type="common">Black yeast</name>
    <name type="synonym">Cladosporium werneckii</name>
    <dbReference type="NCBI Taxonomy" id="91943"/>
    <lineage>
        <taxon>Eukaryota</taxon>
        <taxon>Fungi</taxon>
        <taxon>Dikarya</taxon>
        <taxon>Ascomycota</taxon>
        <taxon>Pezizomycotina</taxon>
        <taxon>Dothideomycetes</taxon>
        <taxon>Dothideomycetidae</taxon>
        <taxon>Mycosphaerellales</taxon>
        <taxon>Teratosphaeriaceae</taxon>
        <taxon>Hortaea</taxon>
    </lineage>
</organism>
<dbReference type="SUPFAM" id="SSF46585">
    <property type="entry name" value="HR1 repeat"/>
    <property type="match status" value="1"/>
</dbReference>
<evidence type="ECO:0008006" key="8">
    <source>
        <dbReference type="Google" id="ProtNLM"/>
    </source>
</evidence>
<protein>
    <recommendedName>
        <fullName evidence="8">REM-1 domain-containing protein</fullName>
    </recommendedName>
</protein>
<evidence type="ECO:0000259" key="5">
    <source>
        <dbReference type="SMART" id="SM01310"/>
    </source>
</evidence>
<feature type="domain" description="Rapamycin-insensitive companion of mTOR middle" evidence="3">
    <location>
        <begin position="757"/>
        <end position="981"/>
    </location>
</feature>
<dbReference type="InterPro" id="IPR011072">
    <property type="entry name" value="HR1_rho-bd"/>
</dbReference>
<dbReference type="GO" id="GO:0038203">
    <property type="term" value="P:TORC2 signaling"/>
    <property type="evidence" value="ECO:0007669"/>
    <property type="project" value="TreeGrafter"/>
</dbReference>
<evidence type="ECO:0000256" key="1">
    <source>
        <dbReference type="ARBA" id="ARBA00008878"/>
    </source>
</evidence>
<comment type="similarity">
    <text evidence="1">Belongs to the RICTOR family.</text>
</comment>
<evidence type="ECO:0000259" key="4">
    <source>
        <dbReference type="SMART" id="SM01308"/>
    </source>
</evidence>
<dbReference type="Pfam" id="PF14663">
    <property type="entry name" value="RasGEF_N_2"/>
    <property type="match status" value="1"/>
</dbReference>
<dbReference type="InterPro" id="IPR028268">
    <property type="entry name" value="Pianissimo_fam"/>
</dbReference>
<feature type="compositionally biased region" description="Polar residues" evidence="2">
    <location>
        <begin position="251"/>
        <end position="261"/>
    </location>
</feature>
<feature type="domain" description="Rapamycin-insensitive companion of mTOR" evidence="5">
    <location>
        <begin position="1163"/>
        <end position="1235"/>
    </location>
</feature>
<dbReference type="Pfam" id="PF02185">
    <property type="entry name" value="HR1"/>
    <property type="match status" value="1"/>
</dbReference>
<dbReference type="SMART" id="SM01310">
    <property type="entry name" value="RICTOR_V"/>
    <property type="match status" value="1"/>
</dbReference>
<dbReference type="CDD" id="cd11627">
    <property type="entry name" value="HR1_Ste20-like"/>
    <property type="match status" value="1"/>
</dbReference>
<evidence type="ECO:0000256" key="2">
    <source>
        <dbReference type="SAM" id="MobiDB-lite"/>
    </source>
</evidence>
<gene>
    <name evidence="6" type="ORF">D0862_05636</name>
</gene>
<feature type="domain" description="Rapamycin-insensitive companion of mTOR N-terminal" evidence="4">
    <location>
        <begin position="316"/>
        <end position="681"/>
    </location>
</feature>
<proteinExistence type="inferred from homology"/>
<dbReference type="InterPro" id="IPR028267">
    <property type="entry name" value="Pianissimo_N"/>
</dbReference>
<dbReference type="Pfam" id="PF14668">
    <property type="entry name" value="RICTOR_V"/>
    <property type="match status" value="1"/>
</dbReference>